<keyword evidence="11" id="KW-1185">Reference proteome</keyword>
<evidence type="ECO:0000256" key="3">
    <source>
        <dbReference type="ARBA" id="ARBA00022475"/>
    </source>
</evidence>
<comment type="similarity">
    <text evidence="2">Belongs to the EamA transporter family.</text>
</comment>
<organism evidence="10 11">
    <name type="scientific">Kutzneria chonburiensis</name>
    <dbReference type="NCBI Taxonomy" id="1483604"/>
    <lineage>
        <taxon>Bacteria</taxon>
        <taxon>Bacillati</taxon>
        <taxon>Actinomycetota</taxon>
        <taxon>Actinomycetes</taxon>
        <taxon>Pseudonocardiales</taxon>
        <taxon>Pseudonocardiaceae</taxon>
        <taxon>Kutzneria</taxon>
    </lineage>
</organism>
<dbReference type="EMBL" id="JBHLUD010000004">
    <property type="protein sequence ID" value="MFC0542478.1"/>
    <property type="molecule type" value="Genomic_DNA"/>
</dbReference>
<dbReference type="InterPro" id="IPR037185">
    <property type="entry name" value="EmrE-like"/>
</dbReference>
<feature type="transmembrane region" description="Helical" evidence="8">
    <location>
        <begin position="12"/>
        <end position="32"/>
    </location>
</feature>
<dbReference type="InterPro" id="IPR050638">
    <property type="entry name" value="AA-Vitamin_Transporters"/>
</dbReference>
<dbReference type="InterPro" id="IPR000620">
    <property type="entry name" value="EamA_dom"/>
</dbReference>
<evidence type="ECO:0000256" key="1">
    <source>
        <dbReference type="ARBA" id="ARBA00004651"/>
    </source>
</evidence>
<keyword evidence="3" id="KW-1003">Cell membrane</keyword>
<feature type="region of interest" description="Disordered" evidence="7">
    <location>
        <begin position="299"/>
        <end position="324"/>
    </location>
</feature>
<evidence type="ECO:0000256" key="4">
    <source>
        <dbReference type="ARBA" id="ARBA00022692"/>
    </source>
</evidence>
<sequence length="324" mass="33273">MSAQSRSGPYLYLLITMVLFGSAFTGSKVVVGEVPHEVAALLRFGGAAVFLVLLLGLSRDGARFRWRDLLVVGGSGLIGVFAYNFFFFWGLTLSPAVDGSLIVPVFSPVLTTVALLASGRETASALRITGLITAVAGAVVFFVGISIGGFSGERIGGDLLYVLAAACWAAYSIISKKVLHGMAPLRATTYATGAGALALAVAAVPSLSTTDWAGVRPSTWAIVVFLAIGPTAIAYLFYFRALRSVGPVTATISMFTVPVFGTVSSVVFLGESFTALQAVGALITIAGALLAVLQGSGKARQSTEDSDGNGLAPAGERASSTSTT</sequence>
<dbReference type="PANTHER" id="PTHR32322:SF18">
    <property type="entry name" value="S-ADENOSYLMETHIONINE_S-ADENOSYLHOMOCYSTEINE TRANSPORTER"/>
    <property type="match status" value="1"/>
</dbReference>
<gene>
    <name evidence="10" type="ORF">ACFFH7_13350</name>
</gene>
<feature type="transmembrane region" description="Helical" evidence="8">
    <location>
        <begin position="250"/>
        <end position="269"/>
    </location>
</feature>
<name>A0ABV6MQD2_9PSEU</name>
<dbReference type="SUPFAM" id="SSF103481">
    <property type="entry name" value="Multidrug resistance efflux transporter EmrE"/>
    <property type="match status" value="2"/>
</dbReference>
<feature type="transmembrane region" description="Helical" evidence="8">
    <location>
        <begin position="38"/>
        <end position="57"/>
    </location>
</feature>
<feature type="transmembrane region" description="Helical" evidence="8">
    <location>
        <begin position="69"/>
        <end position="89"/>
    </location>
</feature>
<feature type="transmembrane region" description="Helical" evidence="8">
    <location>
        <begin position="159"/>
        <end position="175"/>
    </location>
</feature>
<feature type="transmembrane region" description="Helical" evidence="8">
    <location>
        <begin position="101"/>
        <end position="118"/>
    </location>
</feature>
<reference evidence="10 11" key="1">
    <citation type="submission" date="2024-09" db="EMBL/GenBank/DDBJ databases">
        <authorList>
            <person name="Sun Q."/>
            <person name="Mori K."/>
        </authorList>
    </citation>
    <scope>NUCLEOTIDE SEQUENCE [LARGE SCALE GENOMIC DNA]</scope>
    <source>
        <strain evidence="10 11">TBRC 1432</strain>
    </source>
</reference>
<feature type="domain" description="EamA" evidence="9">
    <location>
        <begin position="157"/>
        <end position="292"/>
    </location>
</feature>
<feature type="domain" description="EamA" evidence="9">
    <location>
        <begin position="10"/>
        <end position="142"/>
    </location>
</feature>
<feature type="transmembrane region" description="Helical" evidence="8">
    <location>
        <begin position="219"/>
        <end position="238"/>
    </location>
</feature>
<proteinExistence type="inferred from homology"/>
<feature type="transmembrane region" description="Helical" evidence="8">
    <location>
        <begin position="125"/>
        <end position="147"/>
    </location>
</feature>
<dbReference type="PANTHER" id="PTHR32322">
    <property type="entry name" value="INNER MEMBRANE TRANSPORTER"/>
    <property type="match status" value="1"/>
</dbReference>
<evidence type="ECO:0000256" key="8">
    <source>
        <dbReference type="SAM" id="Phobius"/>
    </source>
</evidence>
<evidence type="ECO:0000256" key="6">
    <source>
        <dbReference type="ARBA" id="ARBA00023136"/>
    </source>
</evidence>
<dbReference type="Pfam" id="PF00892">
    <property type="entry name" value="EamA"/>
    <property type="match status" value="2"/>
</dbReference>
<comment type="subcellular location">
    <subcellularLocation>
        <location evidence="1">Cell membrane</location>
        <topology evidence="1">Multi-pass membrane protein</topology>
    </subcellularLocation>
</comment>
<evidence type="ECO:0000313" key="11">
    <source>
        <dbReference type="Proteomes" id="UP001589810"/>
    </source>
</evidence>
<comment type="caution">
    <text evidence="10">The sequence shown here is derived from an EMBL/GenBank/DDBJ whole genome shotgun (WGS) entry which is preliminary data.</text>
</comment>
<feature type="transmembrane region" description="Helical" evidence="8">
    <location>
        <begin position="187"/>
        <end position="207"/>
    </location>
</feature>
<evidence type="ECO:0000256" key="5">
    <source>
        <dbReference type="ARBA" id="ARBA00022989"/>
    </source>
</evidence>
<evidence type="ECO:0000259" key="9">
    <source>
        <dbReference type="Pfam" id="PF00892"/>
    </source>
</evidence>
<dbReference type="RefSeq" id="WP_273940897.1">
    <property type="nucleotide sequence ID" value="NZ_CP097263.1"/>
</dbReference>
<evidence type="ECO:0000256" key="2">
    <source>
        <dbReference type="ARBA" id="ARBA00007362"/>
    </source>
</evidence>
<keyword evidence="5 8" id="KW-1133">Transmembrane helix</keyword>
<protein>
    <submittedName>
        <fullName evidence="10">DMT family transporter</fullName>
    </submittedName>
</protein>
<keyword evidence="4 8" id="KW-0812">Transmembrane</keyword>
<evidence type="ECO:0000256" key="7">
    <source>
        <dbReference type="SAM" id="MobiDB-lite"/>
    </source>
</evidence>
<keyword evidence="6 8" id="KW-0472">Membrane</keyword>
<accession>A0ABV6MQD2</accession>
<evidence type="ECO:0000313" key="10">
    <source>
        <dbReference type="EMBL" id="MFC0542478.1"/>
    </source>
</evidence>
<dbReference type="Proteomes" id="UP001589810">
    <property type="component" value="Unassembled WGS sequence"/>
</dbReference>
<feature type="transmembrane region" description="Helical" evidence="8">
    <location>
        <begin position="275"/>
        <end position="293"/>
    </location>
</feature>